<organism evidence="1">
    <name type="scientific">uncultured virus</name>
    <dbReference type="NCBI Taxonomy" id="340016"/>
    <lineage>
        <taxon>Viruses</taxon>
        <taxon>environmental samples</taxon>
    </lineage>
</organism>
<protein>
    <submittedName>
        <fullName evidence="1">Uncharacterized protein</fullName>
    </submittedName>
</protein>
<name>A0A0A0UXW8_9VIRU</name>
<sequence>MLVKVLLTLELDEEEYHIPVDGFVDQEIYEAIHEFVYDIDGMSIKHMKLVVEE</sequence>
<reference evidence="1" key="1">
    <citation type="journal article" date="2014" name="Proc. Natl. Acad. Sci. U.S.A.">
        <title>Ribonucleotide reductases reveal novel viral diversity and predict biological and ecological features of unknown marine viruses.</title>
        <authorList>
            <person name="Sakowski E.G."/>
            <person name="Munsell E.V."/>
            <person name="Hyatt M."/>
            <person name="Kress W."/>
            <person name="Williamson S.J."/>
            <person name="Nasko D.J."/>
            <person name="Polson S.W."/>
            <person name="Wommack K.E."/>
        </authorList>
    </citation>
    <scope>NUCLEOTIDE SEQUENCE</scope>
</reference>
<evidence type="ECO:0000313" key="1">
    <source>
        <dbReference type="EMBL" id="AIW56789.1"/>
    </source>
</evidence>
<accession>A0A0A0UXW8</accession>
<proteinExistence type="predicted"/>
<dbReference type="EMBL" id="KM520335">
    <property type="protein sequence ID" value="AIW56789.1"/>
    <property type="molecule type" value="Genomic_DNA"/>
</dbReference>